<name>A0A1H9HHS6_9GAMM</name>
<keyword evidence="1" id="KW-0648">Protein biosynthesis</keyword>
<dbReference type="GO" id="GO:0050566">
    <property type="term" value="F:asparaginyl-tRNA synthase (glutamine-hydrolyzing) activity"/>
    <property type="evidence" value="ECO:0007669"/>
    <property type="project" value="RHEA"/>
</dbReference>
<dbReference type="OrthoDB" id="9794326at2"/>
<dbReference type="EC" id="6.3.5.-" evidence="1"/>
<dbReference type="STRING" id="355243.SAMN03080615_02155"/>
<evidence type="ECO:0000256" key="1">
    <source>
        <dbReference type="HAMAP-Rule" id="MF_00122"/>
    </source>
</evidence>
<dbReference type="RefSeq" id="WP_091357718.1">
    <property type="nucleotide sequence ID" value="NZ_AP025284.1"/>
</dbReference>
<dbReference type="PANTHER" id="PTHR15004:SF0">
    <property type="entry name" value="GLUTAMYL-TRNA(GLN) AMIDOTRANSFERASE SUBUNIT C, MITOCHONDRIAL"/>
    <property type="match status" value="1"/>
</dbReference>
<keyword evidence="2" id="KW-0808">Transferase</keyword>
<dbReference type="SUPFAM" id="SSF141000">
    <property type="entry name" value="Glu-tRNAGln amidotransferase C subunit"/>
    <property type="match status" value="1"/>
</dbReference>
<dbReference type="InterPro" id="IPR003837">
    <property type="entry name" value="GatC"/>
</dbReference>
<dbReference type="Proteomes" id="UP000198749">
    <property type="component" value="Unassembled WGS sequence"/>
</dbReference>
<dbReference type="Gene3D" id="1.10.20.60">
    <property type="entry name" value="Glu-tRNAGln amidotransferase C subunit, N-terminal domain"/>
    <property type="match status" value="1"/>
</dbReference>
<comment type="function">
    <text evidence="1">Allows the formation of correctly charged Asn-tRNA(Asn) or Gln-tRNA(Gln) through the transamidation of misacylated Asp-tRNA(Asn) or Glu-tRNA(Gln) in organisms which lack either or both of asparaginyl-tRNA or glutaminyl-tRNA synthetases. The reaction takes place in the presence of glutamine and ATP through an activated phospho-Asp-tRNA(Asn) or phospho-Glu-tRNA(Gln).</text>
</comment>
<dbReference type="Pfam" id="PF02686">
    <property type="entry name" value="GatC"/>
    <property type="match status" value="1"/>
</dbReference>
<accession>A0A1H9HHS6</accession>
<dbReference type="GO" id="GO:0070681">
    <property type="term" value="P:glutaminyl-tRNAGln biosynthesis via transamidation"/>
    <property type="evidence" value="ECO:0007669"/>
    <property type="project" value="TreeGrafter"/>
</dbReference>
<dbReference type="HAMAP" id="MF_00122">
    <property type="entry name" value="GatC"/>
    <property type="match status" value="1"/>
</dbReference>
<comment type="subunit">
    <text evidence="1">Heterotrimer of A, B and C subunits.</text>
</comment>
<keyword evidence="1" id="KW-0067">ATP-binding</keyword>
<dbReference type="GO" id="GO:0016740">
    <property type="term" value="F:transferase activity"/>
    <property type="evidence" value="ECO:0007669"/>
    <property type="project" value="UniProtKB-KW"/>
</dbReference>
<comment type="similarity">
    <text evidence="1">Belongs to the GatC family.</text>
</comment>
<evidence type="ECO:0000313" key="3">
    <source>
        <dbReference type="Proteomes" id="UP000198749"/>
    </source>
</evidence>
<comment type="catalytic activity">
    <reaction evidence="1">
        <text>L-aspartyl-tRNA(Asn) + L-glutamine + ATP + H2O = L-asparaginyl-tRNA(Asn) + L-glutamate + ADP + phosphate + 2 H(+)</text>
        <dbReference type="Rhea" id="RHEA:14513"/>
        <dbReference type="Rhea" id="RHEA-COMP:9674"/>
        <dbReference type="Rhea" id="RHEA-COMP:9677"/>
        <dbReference type="ChEBI" id="CHEBI:15377"/>
        <dbReference type="ChEBI" id="CHEBI:15378"/>
        <dbReference type="ChEBI" id="CHEBI:29985"/>
        <dbReference type="ChEBI" id="CHEBI:30616"/>
        <dbReference type="ChEBI" id="CHEBI:43474"/>
        <dbReference type="ChEBI" id="CHEBI:58359"/>
        <dbReference type="ChEBI" id="CHEBI:78515"/>
        <dbReference type="ChEBI" id="CHEBI:78516"/>
        <dbReference type="ChEBI" id="CHEBI:456216"/>
    </reaction>
</comment>
<dbReference type="GO" id="GO:0050567">
    <property type="term" value="F:glutaminyl-tRNA synthase (glutamine-hydrolyzing) activity"/>
    <property type="evidence" value="ECO:0007669"/>
    <property type="project" value="UniProtKB-UniRule"/>
</dbReference>
<dbReference type="InterPro" id="IPR036113">
    <property type="entry name" value="Asp/Glu-ADT_sf_sub_c"/>
</dbReference>
<protein>
    <recommendedName>
        <fullName evidence="1">Aspartyl/glutamyl-tRNA(Asn/Gln) amidotransferase subunit C</fullName>
        <shortName evidence="1">Asp/Glu-ADT subunit C</shortName>
        <ecNumber evidence="1">6.3.5.-</ecNumber>
    </recommendedName>
</protein>
<dbReference type="AlphaFoldDB" id="A0A1H9HHS6"/>
<reference evidence="3" key="1">
    <citation type="submission" date="2016-10" db="EMBL/GenBank/DDBJ databases">
        <authorList>
            <person name="Varghese N."/>
            <person name="Submissions S."/>
        </authorList>
    </citation>
    <scope>NUCLEOTIDE SEQUENCE [LARGE SCALE GENOMIC DNA]</scope>
    <source>
        <strain evidence="3">DSM 18887</strain>
    </source>
</reference>
<gene>
    <name evidence="1" type="primary">gatC</name>
    <name evidence="2" type="ORF">SAMN03080615_02155</name>
</gene>
<dbReference type="EMBL" id="FOGB01000005">
    <property type="protein sequence ID" value="SEQ61913.1"/>
    <property type="molecule type" value="Genomic_DNA"/>
</dbReference>
<dbReference type="NCBIfam" id="TIGR00135">
    <property type="entry name" value="gatC"/>
    <property type="match status" value="1"/>
</dbReference>
<keyword evidence="1" id="KW-0547">Nucleotide-binding</keyword>
<organism evidence="2 3">
    <name type="scientific">Amphritea atlantica</name>
    <dbReference type="NCBI Taxonomy" id="355243"/>
    <lineage>
        <taxon>Bacteria</taxon>
        <taxon>Pseudomonadati</taxon>
        <taxon>Pseudomonadota</taxon>
        <taxon>Gammaproteobacteria</taxon>
        <taxon>Oceanospirillales</taxon>
        <taxon>Oceanospirillaceae</taxon>
        <taxon>Amphritea</taxon>
    </lineage>
</organism>
<keyword evidence="3" id="KW-1185">Reference proteome</keyword>
<keyword evidence="1" id="KW-0436">Ligase</keyword>
<sequence length="95" mass="10661">MSLDRTDVEKIAHLARLNIAEQDIQEYAENLSNILDLVDQMQAINTDDIAPMAHPMDAIQRLRIDEVSEGNQRDHLQTVAPAVEAGLFQVPKVIE</sequence>
<dbReference type="PANTHER" id="PTHR15004">
    <property type="entry name" value="GLUTAMYL-TRNA(GLN) AMIDOTRANSFERASE SUBUNIT C, MITOCHONDRIAL"/>
    <property type="match status" value="1"/>
</dbReference>
<comment type="catalytic activity">
    <reaction evidence="1">
        <text>L-glutamyl-tRNA(Gln) + L-glutamine + ATP + H2O = L-glutaminyl-tRNA(Gln) + L-glutamate + ADP + phosphate + H(+)</text>
        <dbReference type="Rhea" id="RHEA:17521"/>
        <dbReference type="Rhea" id="RHEA-COMP:9681"/>
        <dbReference type="Rhea" id="RHEA-COMP:9684"/>
        <dbReference type="ChEBI" id="CHEBI:15377"/>
        <dbReference type="ChEBI" id="CHEBI:15378"/>
        <dbReference type="ChEBI" id="CHEBI:29985"/>
        <dbReference type="ChEBI" id="CHEBI:30616"/>
        <dbReference type="ChEBI" id="CHEBI:43474"/>
        <dbReference type="ChEBI" id="CHEBI:58359"/>
        <dbReference type="ChEBI" id="CHEBI:78520"/>
        <dbReference type="ChEBI" id="CHEBI:78521"/>
        <dbReference type="ChEBI" id="CHEBI:456216"/>
    </reaction>
</comment>
<dbReference type="GO" id="GO:0005524">
    <property type="term" value="F:ATP binding"/>
    <property type="evidence" value="ECO:0007669"/>
    <property type="project" value="UniProtKB-KW"/>
</dbReference>
<evidence type="ECO:0000313" key="2">
    <source>
        <dbReference type="EMBL" id="SEQ61913.1"/>
    </source>
</evidence>
<dbReference type="GO" id="GO:0006412">
    <property type="term" value="P:translation"/>
    <property type="evidence" value="ECO:0007669"/>
    <property type="project" value="UniProtKB-UniRule"/>
</dbReference>
<proteinExistence type="inferred from homology"/>
<dbReference type="GO" id="GO:0006450">
    <property type="term" value="P:regulation of translational fidelity"/>
    <property type="evidence" value="ECO:0007669"/>
    <property type="project" value="InterPro"/>
</dbReference>